<keyword evidence="2" id="KW-0479">Metal-binding</keyword>
<dbReference type="PANTHER" id="PTHR46233">
    <property type="entry name" value="HYDROXYACYLGLUTATHIONE HYDROLASE GLOC"/>
    <property type="match status" value="1"/>
</dbReference>
<evidence type="ECO:0000256" key="1">
    <source>
        <dbReference type="ARBA" id="ARBA00001947"/>
    </source>
</evidence>
<dbReference type="Gene3D" id="3.60.15.10">
    <property type="entry name" value="Ribonuclease Z/Hydroxyacylglutathione hydrolase-like"/>
    <property type="match status" value="1"/>
</dbReference>
<protein>
    <submittedName>
        <fullName evidence="6">Glyoxylase, beta-lactamase superfamily II</fullName>
    </submittedName>
</protein>
<organism evidence="6 7">
    <name type="scientific">Acidaminococcus fermentans</name>
    <dbReference type="NCBI Taxonomy" id="905"/>
    <lineage>
        <taxon>Bacteria</taxon>
        <taxon>Bacillati</taxon>
        <taxon>Bacillota</taxon>
        <taxon>Negativicutes</taxon>
        <taxon>Acidaminococcales</taxon>
        <taxon>Acidaminococcaceae</taxon>
        <taxon>Acidaminococcus</taxon>
    </lineage>
</organism>
<evidence type="ECO:0000313" key="6">
    <source>
        <dbReference type="EMBL" id="SDX29359.1"/>
    </source>
</evidence>
<dbReference type="GO" id="GO:0046872">
    <property type="term" value="F:metal ion binding"/>
    <property type="evidence" value="ECO:0007669"/>
    <property type="project" value="UniProtKB-KW"/>
</dbReference>
<evidence type="ECO:0000256" key="2">
    <source>
        <dbReference type="ARBA" id="ARBA00022723"/>
    </source>
</evidence>
<dbReference type="SUPFAM" id="SSF56281">
    <property type="entry name" value="Metallo-hydrolase/oxidoreductase"/>
    <property type="match status" value="1"/>
</dbReference>
<sequence length="207" mass="22440">MKIYRVVVGPIQENCYIIKNEANNQGIIVDPGDEANRIMDAVAKAGIEKVPAIFITHGHGDHVSALDEVKAATGAKVYMSREDAPMLRVWNSSLSYSTNRDKKFDPPDEYFTDGEKLNVAGMDFTIAATPGHTAGGVCIIGDGVVFCGDTVFLESIGRTDLPGGSYDAILDSIKTKLLVLPDDYKLLPGHGPATTVGWEKRRNPFLQ</sequence>
<dbReference type="EMBL" id="FNOP01000020">
    <property type="protein sequence ID" value="SDX29359.1"/>
    <property type="molecule type" value="Genomic_DNA"/>
</dbReference>
<evidence type="ECO:0000256" key="4">
    <source>
        <dbReference type="ARBA" id="ARBA00022833"/>
    </source>
</evidence>
<dbReference type="AlphaFoldDB" id="A0A1H3AKL0"/>
<name>A0A1H3AKL0_ACIFE</name>
<comment type="caution">
    <text evidence="6">The sequence shown here is derived from an EMBL/GenBank/DDBJ whole genome shotgun (WGS) entry which is preliminary data.</text>
</comment>
<proteinExistence type="predicted"/>
<dbReference type="PANTHER" id="PTHR46233:SF3">
    <property type="entry name" value="HYDROXYACYLGLUTATHIONE HYDROLASE GLOC"/>
    <property type="match status" value="1"/>
</dbReference>
<dbReference type="CDD" id="cd06262">
    <property type="entry name" value="metallo-hydrolase-like_MBL-fold"/>
    <property type="match status" value="1"/>
</dbReference>
<dbReference type="SMART" id="SM00849">
    <property type="entry name" value="Lactamase_B"/>
    <property type="match status" value="1"/>
</dbReference>
<accession>A0A1H3AKL0</accession>
<dbReference type="InterPro" id="IPR036866">
    <property type="entry name" value="RibonucZ/Hydroxyglut_hydro"/>
</dbReference>
<gene>
    <name evidence="6" type="ORF">SAMN05216495_12027</name>
</gene>
<dbReference type="RefSeq" id="WP_074708200.1">
    <property type="nucleotide sequence ID" value="NZ_CAMEFB010000025.1"/>
</dbReference>
<dbReference type="GO" id="GO:0016787">
    <property type="term" value="F:hydrolase activity"/>
    <property type="evidence" value="ECO:0007669"/>
    <property type="project" value="UniProtKB-KW"/>
</dbReference>
<keyword evidence="3" id="KW-0378">Hydrolase</keyword>
<dbReference type="InterPro" id="IPR001279">
    <property type="entry name" value="Metallo-B-lactamas"/>
</dbReference>
<comment type="cofactor">
    <cofactor evidence="1">
        <name>Zn(2+)</name>
        <dbReference type="ChEBI" id="CHEBI:29105"/>
    </cofactor>
</comment>
<dbReference type="Proteomes" id="UP000182379">
    <property type="component" value="Unassembled WGS sequence"/>
</dbReference>
<dbReference type="InterPro" id="IPR051453">
    <property type="entry name" value="MBL_Glyoxalase_II"/>
</dbReference>
<dbReference type="Pfam" id="PF00753">
    <property type="entry name" value="Lactamase_B"/>
    <property type="match status" value="1"/>
</dbReference>
<feature type="domain" description="Metallo-beta-lactamase" evidence="5">
    <location>
        <begin position="12"/>
        <end position="190"/>
    </location>
</feature>
<evidence type="ECO:0000259" key="5">
    <source>
        <dbReference type="SMART" id="SM00849"/>
    </source>
</evidence>
<keyword evidence="4" id="KW-0862">Zinc</keyword>
<reference evidence="6 7" key="1">
    <citation type="submission" date="2016-10" db="EMBL/GenBank/DDBJ databases">
        <authorList>
            <person name="Varghese N."/>
            <person name="Submissions S."/>
        </authorList>
    </citation>
    <scope>NUCLEOTIDE SEQUENCE [LARGE SCALE GENOMIC DNA]</scope>
    <source>
        <strain evidence="6 7">WCC6</strain>
    </source>
</reference>
<evidence type="ECO:0000256" key="3">
    <source>
        <dbReference type="ARBA" id="ARBA00022801"/>
    </source>
</evidence>
<evidence type="ECO:0000313" key="7">
    <source>
        <dbReference type="Proteomes" id="UP000182379"/>
    </source>
</evidence>